<reference evidence="2" key="2">
    <citation type="submission" date="2020-09" db="EMBL/GenBank/DDBJ databases">
        <authorList>
            <person name="Sun Q."/>
            <person name="Kim S."/>
        </authorList>
    </citation>
    <scope>NUCLEOTIDE SEQUENCE</scope>
    <source>
        <strain evidence="2">KCTC 12711</strain>
    </source>
</reference>
<evidence type="ECO:0000259" key="1">
    <source>
        <dbReference type="SMART" id="SM00460"/>
    </source>
</evidence>
<organism evidence="2 3">
    <name type="scientific">Arenicella chitinivorans</name>
    <dbReference type="NCBI Taxonomy" id="1329800"/>
    <lineage>
        <taxon>Bacteria</taxon>
        <taxon>Pseudomonadati</taxon>
        <taxon>Pseudomonadota</taxon>
        <taxon>Gammaproteobacteria</taxon>
        <taxon>Arenicellales</taxon>
        <taxon>Arenicellaceae</taxon>
        <taxon>Arenicella</taxon>
    </lineage>
</organism>
<reference evidence="2" key="1">
    <citation type="journal article" date="2014" name="Int. J. Syst. Evol. Microbiol.">
        <title>Complete genome sequence of Corynebacterium casei LMG S-19264T (=DSM 44701T), isolated from a smear-ripened cheese.</title>
        <authorList>
            <consortium name="US DOE Joint Genome Institute (JGI-PGF)"/>
            <person name="Walter F."/>
            <person name="Albersmeier A."/>
            <person name="Kalinowski J."/>
            <person name="Ruckert C."/>
        </authorList>
    </citation>
    <scope>NUCLEOTIDE SEQUENCE</scope>
    <source>
        <strain evidence="2">KCTC 12711</strain>
    </source>
</reference>
<dbReference type="SUPFAM" id="SSF54001">
    <property type="entry name" value="Cysteine proteinases"/>
    <property type="match status" value="1"/>
</dbReference>
<dbReference type="PANTHER" id="PTHR33490">
    <property type="entry name" value="BLR5614 PROTEIN-RELATED"/>
    <property type="match status" value="1"/>
</dbReference>
<dbReference type="PANTHER" id="PTHR33490:SF6">
    <property type="entry name" value="SLL1049 PROTEIN"/>
    <property type="match status" value="1"/>
</dbReference>
<evidence type="ECO:0000313" key="2">
    <source>
        <dbReference type="EMBL" id="GGZ96408.1"/>
    </source>
</evidence>
<dbReference type="Pfam" id="PF08379">
    <property type="entry name" value="Bact_transglu_N"/>
    <property type="match status" value="1"/>
</dbReference>
<dbReference type="InterPro" id="IPR013589">
    <property type="entry name" value="Bac_transglu_N"/>
</dbReference>
<dbReference type="Pfam" id="PF01841">
    <property type="entry name" value="Transglut_core"/>
    <property type="match status" value="1"/>
</dbReference>
<dbReference type="Gene3D" id="3.10.620.30">
    <property type="match status" value="1"/>
</dbReference>
<dbReference type="AlphaFoldDB" id="A0A918RGY0"/>
<keyword evidence="3" id="KW-1185">Reference proteome</keyword>
<proteinExistence type="predicted"/>
<evidence type="ECO:0000313" key="3">
    <source>
        <dbReference type="Proteomes" id="UP000614811"/>
    </source>
</evidence>
<sequence length="270" mass="29541">MKLFVNHTTTYHYSEPQRMITQSHRLIPASCNAQKIVRWEVTADGAEFGRQIVDGAGDTIRTMSVDNLDTALEIHIQGEVDTFDTNGVYTIPGDVVSPQVYLRDSPLTKLTPALVDLARDVVVEEGNVLNLAHALMRHTHTAIEYTTGATKMATTAAAALALGKGVCQDYAHCLLAIARQHQIPARYVTGYLLTDTDGYRHDASHAWVELNIVDLGWVGFDPTNNCCPDARYIRVGSGIDAQDAALIRGISRGVGQETMQTSVNIQHAQQ</sequence>
<name>A0A918RGY0_9GAMM</name>
<protein>
    <submittedName>
        <fullName evidence="2">Transglutaminase</fullName>
    </submittedName>
</protein>
<dbReference type="EMBL" id="BMXA01000001">
    <property type="protein sequence ID" value="GGZ96408.1"/>
    <property type="molecule type" value="Genomic_DNA"/>
</dbReference>
<dbReference type="SMART" id="SM00460">
    <property type="entry name" value="TGc"/>
    <property type="match status" value="1"/>
</dbReference>
<dbReference type="RefSeq" id="WP_189398031.1">
    <property type="nucleotide sequence ID" value="NZ_BMXA01000001.1"/>
</dbReference>
<feature type="domain" description="Transglutaminase-like" evidence="1">
    <location>
        <begin position="159"/>
        <end position="224"/>
    </location>
</feature>
<dbReference type="InterPro" id="IPR002931">
    <property type="entry name" value="Transglutaminase-like"/>
</dbReference>
<dbReference type="InterPro" id="IPR038765">
    <property type="entry name" value="Papain-like_cys_pep_sf"/>
</dbReference>
<accession>A0A918RGY0</accession>
<comment type="caution">
    <text evidence="2">The sequence shown here is derived from an EMBL/GenBank/DDBJ whole genome shotgun (WGS) entry which is preliminary data.</text>
</comment>
<gene>
    <name evidence="2" type="ORF">GCM10008090_00800</name>
</gene>
<dbReference type="Proteomes" id="UP000614811">
    <property type="component" value="Unassembled WGS sequence"/>
</dbReference>